<dbReference type="InterPro" id="IPR023210">
    <property type="entry name" value="NADP_OxRdtase_dom"/>
</dbReference>
<keyword evidence="1" id="KW-0560">Oxidoreductase</keyword>
<dbReference type="STRING" id="1330018.A0A167LH94"/>
<keyword evidence="4" id="KW-1185">Reference proteome</keyword>
<dbReference type="GO" id="GO:0005737">
    <property type="term" value="C:cytoplasm"/>
    <property type="evidence" value="ECO:0007669"/>
    <property type="project" value="TreeGrafter"/>
</dbReference>
<dbReference type="SUPFAM" id="SSF51430">
    <property type="entry name" value="NAD(P)-linked oxidoreductase"/>
    <property type="match status" value="1"/>
</dbReference>
<protein>
    <submittedName>
        <fullName evidence="3">Aldo/keto reductase</fullName>
    </submittedName>
</protein>
<gene>
    <name evidence="3" type="ORF">CALVIDRAFT_537684</name>
</gene>
<organism evidence="3 4">
    <name type="scientific">Calocera viscosa (strain TUFC12733)</name>
    <dbReference type="NCBI Taxonomy" id="1330018"/>
    <lineage>
        <taxon>Eukaryota</taxon>
        <taxon>Fungi</taxon>
        <taxon>Dikarya</taxon>
        <taxon>Basidiomycota</taxon>
        <taxon>Agaricomycotina</taxon>
        <taxon>Dacrymycetes</taxon>
        <taxon>Dacrymycetales</taxon>
        <taxon>Dacrymycetaceae</taxon>
        <taxon>Calocera</taxon>
    </lineage>
</organism>
<dbReference type="AlphaFoldDB" id="A0A167LH94"/>
<dbReference type="InterPro" id="IPR036812">
    <property type="entry name" value="NAD(P)_OxRdtase_dom_sf"/>
</dbReference>
<accession>A0A167LH94</accession>
<proteinExistence type="predicted"/>
<dbReference type="OrthoDB" id="37537at2759"/>
<dbReference type="CDD" id="cd19077">
    <property type="entry name" value="AKR_AKR8A1-2"/>
    <property type="match status" value="1"/>
</dbReference>
<reference evidence="3 4" key="1">
    <citation type="journal article" date="2016" name="Mol. Biol. Evol.">
        <title>Comparative Genomics of Early-Diverging Mushroom-Forming Fungi Provides Insights into the Origins of Lignocellulose Decay Capabilities.</title>
        <authorList>
            <person name="Nagy L.G."/>
            <person name="Riley R."/>
            <person name="Tritt A."/>
            <person name="Adam C."/>
            <person name="Daum C."/>
            <person name="Floudas D."/>
            <person name="Sun H."/>
            <person name="Yadav J.S."/>
            <person name="Pangilinan J."/>
            <person name="Larsson K.H."/>
            <person name="Matsuura K."/>
            <person name="Barry K."/>
            <person name="Labutti K."/>
            <person name="Kuo R."/>
            <person name="Ohm R.A."/>
            <person name="Bhattacharya S.S."/>
            <person name="Shirouzu T."/>
            <person name="Yoshinaga Y."/>
            <person name="Martin F.M."/>
            <person name="Grigoriev I.V."/>
            <person name="Hibbett D.S."/>
        </authorList>
    </citation>
    <scope>NUCLEOTIDE SEQUENCE [LARGE SCALE GENOMIC DNA]</scope>
    <source>
        <strain evidence="3 4">TUFC12733</strain>
    </source>
</reference>
<dbReference type="Pfam" id="PF00248">
    <property type="entry name" value="Aldo_ket_red"/>
    <property type="match status" value="1"/>
</dbReference>
<dbReference type="Proteomes" id="UP000076738">
    <property type="component" value="Unassembled WGS sequence"/>
</dbReference>
<evidence type="ECO:0000313" key="4">
    <source>
        <dbReference type="Proteomes" id="UP000076738"/>
    </source>
</evidence>
<sequence length="306" mass="33244">MRMSRLLRFSTSARAHSPTAISRSMTSDFPTTHLGGSAAQVQVGKVGHGLMFMTWRPVPVPDEQCFGSMRTSLEHGVNFFNSGEFYGMNPGEANLDLIRRFLDAYPQHAEKMFVSVKSASPAAEPALRQSVANIRAHLGAKKLDLFQCARVDRDVPIEGAMQMLEKLRGEGLFDHIGISECSANTLRRACKVAPVAVVEIEVSPFAYEEETKAVIAAAAELNVAVAAYSPLGMGFLMGAIKSRSDLEQGDLRAHMDKWSEANFDNNLRLAEALQAIARERGITPAQLCIAWVSSLGSHVIPIPGSS</sequence>
<name>A0A167LH94_CALVF</name>
<feature type="domain" description="NADP-dependent oxidoreductase" evidence="2">
    <location>
        <begin position="46"/>
        <end position="306"/>
    </location>
</feature>
<dbReference type="InterPro" id="IPR050791">
    <property type="entry name" value="Aldo-Keto_reductase"/>
</dbReference>
<evidence type="ECO:0000313" key="3">
    <source>
        <dbReference type="EMBL" id="KZO95691.1"/>
    </source>
</evidence>
<dbReference type="Gene3D" id="3.20.20.100">
    <property type="entry name" value="NADP-dependent oxidoreductase domain"/>
    <property type="match status" value="1"/>
</dbReference>
<dbReference type="EMBL" id="KV417287">
    <property type="protein sequence ID" value="KZO95691.1"/>
    <property type="molecule type" value="Genomic_DNA"/>
</dbReference>
<dbReference type="PANTHER" id="PTHR43625:SF78">
    <property type="entry name" value="PYRIDOXAL REDUCTASE-RELATED"/>
    <property type="match status" value="1"/>
</dbReference>
<evidence type="ECO:0000259" key="2">
    <source>
        <dbReference type="Pfam" id="PF00248"/>
    </source>
</evidence>
<evidence type="ECO:0000256" key="1">
    <source>
        <dbReference type="ARBA" id="ARBA00023002"/>
    </source>
</evidence>
<dbReference type="GO" id="GO:0016491">
    <property type="term" value="F:oxidoreductase activity"/>
    <property type="evidence" value="ECO:0007669"/>
    <property type="project" value="UniProtKB-KW"/>
</dbReference>
<dbReference type="PANTHER" id="PTHR43625">
    <property type="entry name" value="AFLATOXIN B1 ALDEHYDE REDUCTASE"/>
    <property type="match status" value="1"/>
</dbReference>